<comment type="caution">
    <text evidence="1">The sequence shown here is derived from an EMBL/GenBank/DDBJ whole genome shotgun (WGS) entry which is preliminary data.</text>
</comment>
<gene>
    <name evidence="1" type="ORF">ACOLOM_LOCUS3798</name>
</gene>
<accession>A0ACA9LDM0</accession>
<evidence type="ECO:0000313" key="1">
    <source>
        <dbReference type="EMBL" id="CAG8524335.1"/>
    </source>
</evidence>
<sequence length="275" mass="30890">MEIRMVSSGNGQFHNDMLYLIHREGYIEECYFSFTLSPIFKEDGTVGGVFNAVQETTQRVLAARRLKTLSELGNRTPGAKTMESACHLVSSTLRDCNKDITFSLIYAIKNYEKEPKINGKKAYLVATTFDTDLEVVKSEDEIEELVFVKGKSTRELPDFLLDTFETVDLQCDKDNSFNKVFNNQDASLKSILDLTAAKPSAWPIEQVVSSNSQLIVTLEDNSRAILLPVHTSFAGKTLLTAIVICGLNQNRALDREYLDFLHVCIKLDAVLLAFR</sequence>
<keyword evidence="2" id="KW-1185">Reference proteome</keyword>
<proteinExistence type="predicted"/>
<reference evidence="1" key="1">
    <citation type="submission" date="2021-06" db="EMBL/GenBank/DDBJ databases">
        <authorList>
            <person name="Kallberg Y."/>
            <person name="Tangrot J."/>
            <person name="Rosling A."/>
        </authorList>
    </citation>
    <scope>NUCLEOTIDE SEQUENCE</scope>
    <source>
        <strain evidence="1">CL356</strain>
    </source>
</reference>
<organism evidence="1 2">
    <name type="scientific">Acaulospora colombiana</name>
    <dbReference type="NCBI Taxonomy" id="27376"/>
    <lineage>
        <taxon>Eukaryota</taxon>
        <taxon>Fungi</taxon>
        <taxon>Fungi incertae sedis</taxon>
        <taxon>Mucoromycota</taxon>
        <taxon>Glomeromycotina</taxon>
        <taxon>Glomeromycetes</taxon>
        <taxon>Diversisporales</taxon>
        <taxon>Acaulosporaceae</taxon>
        <taxon>Acaulospora</taxon>
    </lineage>
</organism>
<protein>
    <submittedName>
        <fullName evidence="1">3016_t:CDS:1</fullName>
    </submittedName>
</protein>
<dbReference type="EMBL" id="CAJVPT010005815">
    <property type="protein sequence ID" value="CAG8524335.1"/>
    <property type="molecule type" value="Genomic_DNA"/>
</dbReference>
<evidence type="ECO:0000313" key="2">
    <source>
        <dbReference type="Proteomes" id="UP000789525"/>
    </source>
</evidence>
<name>A0ACA9LDM0_9GLOM</name>
<dbReference type="Proteomes" id="UP000789525">
    <property type="component" value="Unassembled WGS sequence"/>
</dbReference>